<protein>
    <submittedName>
        <fullName evidence="1">Uncharacterized protein</fullName>
    </submittedName>
</protein>
<dbReference type="AlphaFoldDB" id="X1TBM5"/>
<dbReference type="NCBIfam" id="TIGR04255">
    <property type="entry name" value="sporadTIGR04255"/>
    <property type="match status" value="1"/>
</dbReference>
<organism evidence="1">
    <name type="scientific">marine sediment metagenome</name>
    <dbReference type="NCBI Taxonomy" id="412755"/>
    <lineage>
        <taxon>unclassified sequences</taxon>
        <taxon>metagenomes</taxon>
        <taxon>ecological metagenomes</taxon>
    </lineage>
</organism>
<gene>
    <name evidence="1" type="ORF">S12H4_28494</name>
</gene>
<name>X1TBM5_9ZZZZ</name>
<feature type="non-terminal residue" evidence="1">
    <location>
        <position position="1"/>
    </location>
</feature>
<accession>X1TBM5</accession>
<comment type="caution">
    <text evidence="1">The sequence shown here is derived from an EMBL/GenBank/DDBJ whole genome shotgun (WGS) entry which is preliminary data.</text>
</comment>
<evidence type="ECO:0000313" key="1">
    <source>
        <dbReference type="EMBL" id="GAJ02664.1"/>
    </source>
</evidence>
<reference evidence="1" key="1">
    <citation type="journal article" date="2014" name="Front. Microbiol.">
        <title>High frequency of phylogenetically diverse reductive dehalogenase-homologous genes in deep subseafloor sedimentary metagenomes.</title>
        <authorList>
            <person name="Kawai M."/>
            <person name="Futagami T."/>
            <person name="Toyoda A."/>
            <person name="Takaki Y."/>
            <person name="Nishi S."/>
            <person name="Hori S."/>
            <person name="Arai W."/>
            <person name="Tsubouchi T."/>
            <person name="Morono Y."/>
            <person name="Uchiyama I."/>
            <person name="Ito T."/>
            <person name="Fujiyama A."/>
            <person name="Inagaki F."/>
            <person name="Takami H."/>
        </authorList>
    </citation>
    <scope>NUCLEOTIDE SEQUENCE</scope>
    <source>
        <strain evidence="1">Expedition CK06-06</strain>
    </source>
</reference>
<dbReference type="EMBL" id="BARW01016349">
    <property type="protein sequence ID" value="GAJ02664.1"/>
    <property type="molecule type" value="Genomic_DNA"/>
</dbReference>
<dbReference type="InterPro" id="IPR026349">
    <property type="entry name" value="CHP04255"/>
</dbReference>
<proteinExistence type="predicted"/>
<sequence length="254" mass="29544">YKKNPLDQVICQLRFPPVLKIDAEIPADFQDRIREDFPNFKETSTWKVEGPHGEKGLTPLDLLKQAIQSSGNKNYEFSSEDGQWKVNLTRTFMALTANEYERWEKYKEKLDVPLKALIDIYSPAHFSRIGLRYIDVIRRSALKLDDSNWSDLIQSYILGILSSPEVEEHIQNYQSQYEIRLSDKESIVRIITKFVETADGGEVCYRIDSDFLKTGKTNISDAMNKLNYFNVRASRLIQWCITEKLHKALEPQTL</sequence>